<feature type="transmembrane region" description="Helical" evidence="5">
    <location>
        <begin position="89"/>
        <end position="111"/>
    </location>
</feature>
<feature type="transmembrane region" description="Helical" evidence="5">
    <location>
        <begin position="442"/>
        <end position="461"/>
    </location>
</feature>
<evidence type="ECO:0000256" key="1">
    <source>
        <dbReference type="ARBA" id="ARBA00004651"/>
    </source>
</evidence>
<feature type="domain" description="Major facilitator superfamily (MFS) profile" evidence="6">
    <location>
        <begin position="23"/>
        <end position="468"/>
    </location>
</feature>
<dbReference type="Proteomes" id="UP001252243">
    <property type="component" value="Unassembled WGS sequence"/>
</dbReference>
<evidence type="ECO:0000313" key="8">
    <source>
        <dbReference type="Proteomes" id="UP001252243"/>
    </source>
</evidence>
<keyword evidence="2 5" id="KW-0812">Transmembrane</keyword>
<dbReference type="InterPro" id="IPR011701">
    <property type="entry name" value="MFS"/>
</dbReference>
<dbReference type="Pfam" id="PF07690">
    <property type="entry name" value="MFS_1"/>
    <property type="match status" value="1"/>
</dbReference>
<evidence type="ECO:0000256" key="4">
    <source>
        <dbReference type="ARBA" id="ARBA00023136"/>
    </source>
</evidence>
<accession>A0ABU1UEB7</accession>
<dbReference type="InterPro" id="IPR036259">
    <property type="entry name" value="MFS_trans_sf"/>
</dbReference>
<comment type="caution">
    <text evidence="7">The sequence shown here is derived from an EMBL/GenBank/DDBJ whole genome shotgun (WGS) entry which is preliminary data.</text>
</comment>
<dbReference type="PRINTS" id="PR01036">
    <property type="entry name" value="TCRTETB"/>
</dbReference>
<dbReference type="PANTHER" id="PTHR23501:SF154">
    <property type="entry name" value="MULTIDRUG-EFFLUX TRANSPORTER RV1634-RELATED"/>
    <property type="match status" value="1"/>
</dbReference>
<dbReference type="Gene3D" id="1.20.1250.20">
    <property type="entry name" value="MFS general substrate transporter like domains"/>
    <property type="match status" value="2"/>
</dbReference>
<feature type="transmembrane region" description="Helical" evidence="5">
    <location>
        <begin position="283"/>
        <end position="305"/>
    </location>
</feature>
<sequence>MPRSVPAPTLESAGIFHRAYLLVTLGACALVFLAAFESLAVTTIMPVVSRELDGASLYALAFAGPLATGVIGMVAAGNWSDRRGPVGPLYASVAMFVLGLLIAGTAAVMPALVAGRLVQGLGGGAMTVALYVVIARVYPPELHPKIFAAFSAAWVIPSLVGPFAAGLVAQWLSWHWVFLGVVGLVVPALLMIVPALRGLHGTQGGVPAGAAPEGMSTPGPRKSSGSGRLAWAALAALAVLGLNLSAGLPVAGGIVAVAAVVVALIAVRPLVPRGTLTARRGLPSVILTRGLASAAFFGAEVYLPYLLVERYDFSPTLAGLTLTGGAVAWAAGSAVQGRLGPRLDHRRAVRIGAALVLGAVVLVLVTTVLSWPAAVVIIAWVFAGAGMGLMYARLSVMTLALSSRENEGFNSSAMSISDSLGGALSLATTGIIFAAFPTSAASFSGVFALTALIGVAAVAVAPRVAGRR</sequence>
<organism evidence="7 8">
    <name type="scientific">Arthrobacter ginsengisoli</name>
    <dbReference type="NCBI Taxonomy" id="1356565"/>
    <lineage>
        <taxon>Bacteria</taxon>
        <taxon>Bacillati</taxon>
        <taxon>Actinomycetota</taxon>
        <taxon>Actinomycetes</taxon>
        <taxon>Micrococcales</taxon>
        <taxon>Micrococcaceae</taxon>
        <taxon>Arthrobacter</taxon>
    </lineage>
</organism>
<feature type="transmembrane region" description="Helical" evidence="5">
    <location>
        <begin position="174"/>
        <end position="193"/>
    </location>
</feature>
<reference evidence="7 8" key="1">
    <citation type="submission" date="2023-07" db="EMBL/GenBank/DDBJ databases">
        <title>Sorghum-associated microbial communities from plants grown in Nebraska, USA.</title>
        <authorList>
            <person name="Schachtman D."/>
        </authorList>
    </citation>
    <scope>NUCLEOTIDE SEQUENCE [LARGE SCALE GENOMIC DNA]</scope>
    <source>
        <strain evidence="7 8">BE167</strain>
    </source>
</reference>
<feature type="transmembrane region" description="Helical" evidence="5">
    <location>
        <begin position="347"/>
        <end position="365"/>
    </location>
</feature>
<keyword evidence="4 5" id="KW-0472">Membrane</keyword>
<dbReference type="PANTHER" id="PTHR23501">
    <property type="entry name" value="MAJOR FACILITATOR SUPERFAMILY"/>
    <property type="match status" value="1"/>
</dbReference>
<feature type="transmembrane region" description="Helical" evidence="5">
    <location>
        <begin position="57"/>
        <end position="77"/>
    </location>
</feature>
<dbReference type="EMBL" id="JAVDVQ010000011">
    <property type="protein sequence ID" value="MDR7083471.1"/>
    <property type="molecule type" value="Genomic_DNA"/>
</dbReference>
<dbReference type="PROSITE" id="PS50850">
    <property type="entry name" value="MFS"/>
    <property type="match status" value="1"/>
</dbReference>
<protein>
    <submittedName>
        <fullName evidence="7">MFS family permease</fullName>
    </submittedName>
</protein>
<feature type="transmembrane region" description="Helical" evidence="5">
    <location>
        <begin position="20"/>
        <end position="45"/>
    </location>
</feature>
<feature type="transmembrane region" description="Helical" evidence="5">
    <location>
        <begin position="371"/>
        <end position="392"/>
    </location>
</feature>
<feature type="transmembrane region" description="Helical" evidence="5">
    <location>
        <begin position="117"/>
        <end position="134"/>
    </location>
</feature>
<feature type="transmembrane region" description="Helical" evidence="5">
    <location>
        <begin position="146"/>
        <end position="168"/>
    </location>
</feature>
<proteinExistence type="predicted"/>
<name>A0ABU1UEB7_9MICC</name>
<evidence type="ECO:0000259" key="6">
    <source>
        <dbReference type="PROSITE" id="PS50850"/>
    </source>
</evidence>
<keyword evidence="8" id="KW-1185">Reference proteome</keyword>
<comment type="subcellular location">
    <subcellularLocation>
        <location evidence="1">Cell membrane</location>
        <topology evidence="1">Multi-pass membrane protein</topology>
    </subcellularLocation>
</comment>
<feature type="transmembrane region" description="Helical" evidence="5">
    <location>
        <begin position="317"/>
        <end position="335"/>
    </location>
</feature>
<evidence type="ECO:0000313" key="7">
    <source>
        <dbReference type="EMBL" id="MDR7083471.1"/>
    </source>
</evidence>
<evidence type="ECO:0000256" key="5">
    <source>
        <dbReference type="SAM" id="Phobius"/>
    </source>
</evidence>
<feature type="transmembrane region" description="Helical" evidence="5">
    <location>
        <begin position="254"/>
        <end position="271"/>
    </location>
</feature>
<dbReference type="InterPro" id="IPR020846">
    <property type="entry name" value="MFS_dom"/>
</dbReference>
<feature type="transmembrane region" description="Helical" evidence="5">
    <location>
        <begin position="229"/>
        <end position="248"/>
    </location>
</feature>
<dbReference type="SUPFAM" id="SSF103473">
    <property type="entry name" value="MFS general substrate transporter"/>
    <property type="match status" value="1"/>
</dbReference>
<feature type="transmembrane region" description="Helical" evidence="5">
    <location>
        <begin position="413"/>
        <end position="436"/>
    </location>
</feature>
<dbReference type="RefSeq" id="WP_310058228.1">
    <property type="nucleotide sequence ID" value="NZ_JAVDVQ010000011.1"/>
</dbReference>
<gene>
    <name evidence="7" type="ORF">J2X01_002765</name>
</gene>
<evidence type="ECO:0000256" key="3">
    <source>
        <dbReference type="ARBA" id="ARBA00022989"/>
    </source>
</evidence>
<keyword evidence="3 5" id="KW-1133">Transmembrane helix</keyword>
<evidence type="ECO:0000256" key="2">
    <source>
        <dbReference type="ARBA" id="ARBA00022692"/>
    </source>
</evidence>